<dbReference type="AlphaFoldDB" id="B0C597"/>
<sequence length="57" mass="6453">MLRQKIGSAVLEGQDLRKNPAFWLGLRRVYIGSAENIEAAYKEISPFGSYPSMLCYI</sequence>
<organism evidence="1 2">
    <name type="scientific">Acaryochloris marina (strain MBIC 11017)</name>
    <dbReference type="NCBI Taxonomy" id="329726"/>
    <lineage>
        <taxon>Bacteria</taxon>
        <taxon>Bacillati</taxon>
        <taxon>Cyanobacteriota</taxon>
        <taxon>Cyanophyceae</taxon>
        <taxon>Acaryochloridales</taxon>
        <taxon>Acaryochloridaceae</taxon>
        <taxon>Acaryochloris</taxon>
    </lineage>
</organism>
<dbReference type="EMBL" id="CP000828">
    <property type="protein sequence ID" value="ABW26337.1"/>
    <property type="molecule type" value="Genomic_DNA"/>
</dbReference>
<name>B0C597_ACAM1</name>
<evidence type="ECO:0000313" key="2">
    <source>
        <dbReference type="Proteomes" id="UP000000268"/>
    </source>
</evidence>
<dbReference type="HOGENOM" id="CLU_2985903_0_0_3"/>
<reference evidence="1 2" key="1">
    <citation type="journal article" date="2008" name="Proc. Natl. Acad. Sci. U.S.A.">
        <title>Niche adaptation and genome expansion in the chlorophyll d-producing cyanobacterium Acaryochloris marina.</title>
        <authorList>
            <person name="Swingley W.D."/>
            <person name="Chen M."/>
            <person name="Cheung P.C."/>
            <person name="Conrad A.L."/>
            <person name="Dejesa L.C."/>
            <person name="Hao J."/>
            <person name="Honchak B.M."/>
            <person name="Karbach L.E."/>
            <person name="Kurdoglu A."/>
            <person name="Lahiri S."/>
            <person name="Mastrian S.D."/>
            <person name="Miyashita H."/>
            <person name="Page L."/>
            <person name="Ramakrishna P."/>
            <person name="Satoh S."/>
            <person name="Sattley W.M."/>
            <person name="Shimada Y."/>
            <person name="Taylor H.L."/>
            <person name="Tomo T."/>
            <person name="Tsuchiya T."/>
            <person name="Wang Z.T."/>
            <person name="Raymond J."/>
            <person name="Mimuro M."/>
            <person name="Blankenship R.E."/>
            <person name="Touchman J.W."/>
        </authorList>
    </citation>
    <scope>NUCLEOTIDE SEQUENCE [LARGE SCALE GENOMIC DNA]</scope>
    <source>
        <strain evidence="2">MBIC 11017</strain>
    </source>
</reference>
<accession>B0C597</accession>
<protein>
    <submittedName>
        <fullName evidence="1">Uncharacterized protein</fullName>
    </submittedName>
</protein>
<dbReference type="KEGG" id="amr:AM1_1303"/>
<evidence type="ECO:0000313" key="1">
    <source>
        <dbReference type="EMBL" id="ABW26337.1"/>
    </source>
</evidence>
<gene>
    <name evidence="1" type="ordered locus">AM1_1303</name>
</gene>
<proteinExistence type="predicted"/>
<dbReference type="STRING" id="329726.AM1_1303"/>
<dbReference type="Proteomes" id="UP000000268">
    <property type="component" value="Chromosome"/>
</dbReference>
<keyword evidence="2" id="KW-1185">Reference proteome</keyword>